<dbReference type="EMBL" id="LKAM01000001">
    <property type="protein sequence ID" value="KUM50605.1"/>
    <property type="molecule type" value="Genomic_DNA"/>
</dbReference>
<evidence type="ECO:0000313" key="1">
    <source>
        <dbReference type="EMBL" id="KUM50605.1"/>
    </source>
</evidence>
<gene>
    <name evidence="1" type="ORF">ABT39_MTgene449</name>
</gene>
<protein>
    <submittedName>
        <fullName evidence="1">Uncharacterized protein</fullName>
    </submittedName>
</protein>
<name>A0A101M420_PICGL</name>
<reference evidence="1" key="1">
    <citation type="journal article" date="2015" name="Genome Biol. Evol.">
        <title>Organellar Genomes of White Spruce (Picea glauca): Assembly and Annotation.</title>
        <authorList>
            <person name="Jackman S.D."/>
            <person name="Warren R.L."/>
            <person name="Gibb E.A."/>
            <person name="Vandervalk B.P."/>
            <person name="Mohamadi H."/>
            <person name="Chu J."/>
            <person name="Raymond A."/>
            <person name="Pleasance S."/>
            <person name="Coope R."/>
            <person name="Wildung M.R."/>
            <person name="Ritland C.E."/>
            <person name="Bousquet J."/>
            <person name="Jones S.J."/>
            <person name="Bohlmann J."/>
            <person name="Birol I."/>
        </authorList>
    </citation>
    <scope>NUCLEOTIDE SEQUENCE [LARGE SCALE GENOMIC DNA]</scope>
    <source>
        <tissue evidence="1">Flushing bud</tissue>
    </source>
</reference>
<geneLocation type="mitochondrion" evidence="1"/>
<dbReference type="AlphaFoldDB" id="A0A101M420"/>
<keyword evidence="1" id="KW-0496">Mitochondrion</keyword>
<comment type="caution">
    <text evidence="1">The sequence shown here is derived from an EMBL/GenBank/DDBJ whole genome shotgun (WGS) entry which is preliminary data.</text>
</comment>
<proteinExistence type="predicted"/>
<sequence>MVKQSLKRLSTPTSLSSSRSRSTYSIRFRRLDLGGMLSLGKLALDLPQDLSKQNKLALRLGKMQLLMVVVNLLIRLNQSNQLATLMLPPVMVLSPGQWGNPLMEVDLELKLMLVALLLSLPIDAKTPTQGKLQGVPGG</sequence>
<organism evidence="1">
    <name type="scientific">Picea glauca</name>
    <name type="common">White spruce</name>
    <name type="synonym">Pinus glauca</name>
    <dbReference type="NCBI Taxonomy" id="3330"/>
    <lineage>
        <taxon>Eukaryota</taxon>
        <taxon>Viridiplantae</taxon>
        <taxon>Streptophyta</taxon>
        <taxon>Embryophyta</taxon>
        <taxon>Tracheophyta</taxon>
        <taxon>Spermatophyta</taxon>
        <taxon>Pinopsida</taxon>
        <taxon>Pinidae</taxon>
        <taxon>Conifers I</taxon>
        <taxon>Pinales</taxon>
        <taxon>Pinaceae</taxon>
        <taxon>Picea</taxon>
    </lineage>
</organism>
<accession>A0A101M420</accession>